<accession>A0ABQ5GJX5</accession>
<comment type="caution">
    <text evidence="1">The sequence shown here is derived from an EMBL/GenBank/DDBJ whole genome shotgun (WGS) entry which is preliminary data.</text>
</comment>
<dbReference type="Proteomes" id="UP001151760">
    <property type="component" value="Unassembled WGS sequence"/>
</dbReference>
<dbReference type="InterPro" id="IPR036397">
    <property type="entry name" value="RNaseH_sf"/>
</dbReference>
<dbReference type="Gene3D" id="3.30.420.10">
    <property type="entry name" value="Ribonuclease H-like superfamily/Ribonuclease H"/>
    <property type="match status" value="1"/>
</dbReference>
<keyword evidence="1" id="KW-0695">RNA-directed DNA polymerase</keyword>
<organism evidence="1 2">
    <name type="scientific">Tanacetum coccineum</name>
    <dbReference type="NCBI Taxonomy" id="301880"/>
    <lineage>
        <taxon>Eukaryota</taxon>
        <taxon>Viridiplantae</taxon>
        <taxon>Streptophyta</taxon>
        <taxon>Embryophyta</taxon>
        <taxon>Tracheophyta</taxon>
        <taxon>Spermatophyta</taxon>
        <taxon>Magnoliopsida</taxon>
        <taxon>eudicotyledons</taxon>
        <taxon>Gunneridae</taxon>
        <taxon>Pentapetalae</taxon>
        <taxon>asterids</taxon>
        <taxon>campanulids</taxon>
        <taxon>Asterales</taxon>
        <taxon>Asteraceae</taxon>
        <taxon>Asteroideae</taxon>
        <taxon>Anthemideae</taxon>
        <taxon>Anthemidinae</taxon>
        <taxon>Tanacetum</taxon>
    </lineage>
</organism>
<keyword evidence="1" id="KW-0808">Transferase</keyword>
<proteinExistence type="predicted"/>
<protein>
    <submittedName>
        <fullName evidence="1">Reverse transcriptase domain-containing protein</fullName>
    </submittedName>
</protein>
<reference evidence="1" key="2">
    <citation type="submission" date="2022-01" db="EMBL/GenBank/DDBJ databases">
        <authorList>
            <person name="Yamashiro T."/>
            <person name="Shiraishi A."/>
            <person name="Satake H."/>
            <person name="Nakayama K."/>
        </authorList>
    </citation>
    <scope>NUCLEOTIDE SEQUENCE</scope>
</reference>
<name>A0ABQ5GJX5_9ASTR</name>
<dbReference type="GO" id="GO:0003964">
    <property type="term" value="F:RNA-directed DNA polymerase activity"/>
    <property type="evidence" value="ECO:0007669"/>
    <property type="project" value="UniProtKB-KW"/>
</dbReference>
<dbReference type="InterPro" id="IPR052160">
    <property type="entry name" value="Gypsy_RT_Integrase-like"/>
</dbReference>
<dbReference type="PANTHER" id="PTHR47266">
    <property type="entry name" value="ENDONUCLEASE-RELATED"/>
    <property type="match status" value="1"/>
</dbReference>
<dbReference type="EMBL" id="BQNB010018536">
    <property type="protein sequence ID" value="GJT75506.1"/>
    <property type="molecule type" value="Genomic_DNA"/>
</dbReference>
<evidence type="ECO:0000313" key="2">
    <source>
        <dbReference type="Proteomes" id="UP001151760"/>
    </source>
</evidence>
<reference evidence="1" key="1">
    <citation type="journal article" date="2022" name="Int. J. Mol. Sci.">
        <title>Draft Genome of Tanacetum Coccineum: Genomic Comparison of Closely Related Tanacetum-Family Plants.</title>
        <authorList>
            <person name="Yamashiro T."/>
            <person name="Shiraishi A."/>
            <person name="Nakayama K."/>
            <person name="Satake H."/>
        </authorList>
    </citation>
    <scope>NUCLEOTIDE SEQUENCE</scope>
</reference>
<keyword evidence="1" id="KW-0548">Nucleotidyltransferase</keyword>
<evidence type="ECO:0000313" key="1">
    <source>
        <dbReference type="EMBL" id="GJT75506.1"/>
    </source>
</evidence>
<sequence>MRQYKSFDNVTVAHQEGIMVLPQRQGKSLKSGSTGEISFAMHVDWFELTMPVNEPVKNTNWAIKHILEKTIRNNKKEWSHKLDDALWVFRTAFKTPLGTTPFRIIYGKACHLLVELEHKAFWVIKNCNMNLTKAEANRFLLINELDKMRLDAYESSISYKERTKRLHDKRIKTPTKYEKGDKALLFNSRLRLVGFVLMSYEYIYD</sequence>
<gene>
    <name evidence="1" type="ORF">Tco_1042231</name>
</gene>
<keyword evidence="2" id="KW-1185">Reference proteome</keyword>